<gene>
    <name evidence="7" type="ORF">PBRASI_LOCUS8053</name>
</gene>
<comment type="caution">
    <text evidence="7">The sequence shown here is derived from an EMBL/GenBank/DDBJ whole genome shotgun (WGS) entry which is preliminary data.</text>
</comment>
<dbReference type="PROSITE" id="PS00063">
    <property type="entry name" value="ALDOKETO_REDUCTASE_3"/>
    <property type="match status" value="1"/>
</dbReference>
<evidence type="ECO:0000313" key="8">
    <source>
        <dbReference type="Proteomes" id="UP000789739"/>
    </source>
</evidence>
<dbReference type="PRINTS" id="PR00069">
    <property type="entry name" value="ALDKETRDTASE"/>
</dbReference>
<dbReference type="SUPFAM" id="SSF51430">
    <property type="entry name" value="NAD(P)-linked oxidoreductase"/>
    <property type="match status" value="1"/>
</dbReference>
<dbReference type="OrthoDB" id="416253at2759"/>
<protein>
    <submittedName>
        <fullName evidence="7">5657_t:CDS:1</fullName>
    </submittedName>
</protein>
<reference evidence="7" key="1">
    <citation type="submission" date="2021-06" db="EMBL/GenBank/DDBJ databases">
        <authorList>
            <person name="Kallberg Y."/>
            <person name="Tangrot J."/>
            <person name="Rosling A."/>
        </authorList>
    </citation>
    <scope>NUCLEOTIDE SEQUENCE</scope>
    <source>
        <strain evidence="7">BR232B</strain>
    </source>
</reference>
<sequence>MQAIRLATTGQMMPLVGLGLWQMPNNVAKDMVVEAFKSGYRLLDSAGDYGNEKETGEGIQSAIDLGIVKREDIFVTSKLWNTCHARQHVRPAVERTLSDLGLTYLDLYLIHFPVSLKYVPFEERYPAGWFYDPKQQEIIQEPVPMRETWQAMEELVDAGLVKSIGVSNIPKRLINEILTYARIRPEVLQIEHHPYLTQEDLVTYAKGENMAITGYSTFGGNSYVELSERARNSPNLLTNDLITELAGKYKKSAGQILLKWSVQRGIAVVPKTSKGERLKENINIFDFELSEDDIRRISSLNRNLRFNEIENVTVYA</sequence>
<evidence type="ECO:0000256" key="2">
    <source>
        <dbReference type="ARBA" id="ARBA00023002"/>
    </source>
</evidence>
<keyword evidence="8" id="KW-1185">Reference proteome</keyword>
<feature type="site" description="Lowers pKa of active site Tyr" evidence="5">
    <location>
        <position position="78"/>
    </location>
</feature>
<organism evidence="7 8">
    <name type="scientific">Paraglomus brasilianum</name>
    <dbReference type="NCBI Taxonomy" id="144538"/>
    <lineage>
        <taxon>Eukaryota</taxon>
        <taxon>Fungi</taxon>
        <taxon>Fungi incertae sedis</taxon>
        <taxon>Mucoromycota</taxon>
        <taxon>Glomeromycotina</taxon>
        <taxon>Glomeromycetes</taxon>
        <taxon>Paraglomerales</taxon>
        <taxon>Paraglomeraceae</taxon>
        <taxon>Paraglomus</taxon>
    </lineage>
</organism>
<dbReference type="InterPro" id="IPR020471">
    <property type="entry name" value="AKR"/>
</dbReference>
<feature type="binding site" evidence="4">
    <location>
        <position position="111"/>
    </location>
    <ligand>
        <name>substrate</name>
    </ligand>
</feature>
<evidence type="ECO:0000256" key="3">
    <source>
        <dbReference type="PIRSR" id="PIRSR000097-1"/>
    </source>
</evidence>
<evidence type="ECO:0000256" key="4">
    <source>
        <dbReference type="PIRSR" id="PIRSR000097-2"/>
    </source>
</evidence>
<evidence type="ECO:0000259" key="6">
    <source>
        <dbReference type="Pfam" id="PF00248"/>
    </source>
</evidence>
<dbReference type="InterPro" id="IPR018170">
    <property type="entry name" value="Aldo/ket_reductase_CS"/>
</dbReference>
<dbReference type="Proteomes" id="UP000789739">
    <property type="component" value="Unassembled WGS sequence"/>
</dbReference>
<dbReference type="Pfam" id="PF00248">
    <property type="entry name" value="Aldo_ket_red"/>
    <property type="match status" value="1"/>
</dbReference>
<accession>A0A9N9GKR4</accession>
<dbReference type="GO" id="GO:0016491">
    <property type="term" value="F:oxidoreductase activity"/>
    <property type="evidence" value="ECO:0007669"/>
    <property type="project" value="UniProtKB-KW"/>
</dbReference>
<feature type="active site" description="Proton donor" evidence="3">
    <location>
        <position position="49"/>
    </location>
</feature>
<dbReference type="Gene3D" id="3.20.20.100">
    <property type="entry name" value="NADP-dependent oxidoreductase domain"/>
    <property type="match status" value="1"/>
</dbReference>
<dbReference type="PANTHER" id="PTHR11732">
    <property type="entry name" value="ALDO/KETO REDUCTASE"/>
    <property type="match status" value="1"/>
</dbReference>
<dbReference type="AlphaFoldDB" id="A0A9N9GKR4"/>
<evidence type="ECO:0000313" key="7">
    <source>
        <dbReference type="EMBL" id="CAG8608840.1"/>
    </source>
</evidence>
<name>A0A9N9GKR4_9GLOM</name>
<dbReference type="PIRSF" id="PIRSF000097">
    <property type="entry name" value="AKR"/>
    <property type="match status" value="1"/>
</dbReference>
<comment type="similarity">
    <text evidence="1">Belongs to the aldo/keto reductase family.</text>
</comment>
<dbReference type="FunFam" id="3.20.20.100:FF:000007">
    <property type="entry name" value="NAD(P)H-dependent D-xylose reductase xyl1"/>
    <property type="match status" value="1"/>
</dbReference>
<keyword evidence="2" id="KW-0560">Oxidoreductase</keyword>
<proteinExistence type="inferred from homology"/>
<evidence type="ECO:0000256" key="1">
    <source>
        <dbReference type="ARBA" id="ARBA00007905"/>
    </source>
</evidence>
<evidence type="ECO:0000256" key="5">
    <source>
        <dbReference type="PIRSR" id="PIRSR000097-3"/>
    </source>
</evidence>
<dbReference type="EMBL" id="CAJVPI010001358">
    <property type="protein sequence ID" value="CAG8608840.1"/>
    <property type="molecule type" value="Genomic_DNA"/>
</dbReference>
<dbReference type="InterPro" id="IPR036812">
    <property type="entry name" value="NAD(P)_OxRdtase_dom_sf"/>
</dbReference>
<feature type="domain" description="NADP-dependent oxidoreductase" evidence="6">
    <location>
        <begin position="17"/>
        <end position="301"/>
    </location>
</feature>
<dbReference type="InterPro" id="IPR023210">
    <property type="entry name" value="NADP_OxRdtase_dom"/>
</dbReference>